<dbReference type="Proteomes" id="UP001231518">
    <property type="component" value="Chromosome 30"/>
</dbReference>
<organism evidence="1 2">
    <name type="scientific">Mythimna separata</name>
    <name type="common">Oriental armyworm</name>
    <name type="synonym">Pseudaletia separata</name>
    <dbReference type="NCBI Taxonomy" id="271217"/>
    <lineage>
        <taxon>Eukaryota</taxon>
        <taxon>Metazoa</taxon>
        <taxon>Ecdysozoa</taxon>
        <taxon>Arthropoda</taxon>
        <taxon>Hexapoda</taxon>
        <taxon>Insecta</taxon>
        <taxon>Pterygota</taxon>
        <taxon>Neoptera</taxon>
        <taxon>Endopterygota</taxon>
        <taxon>Lepidoptera</taxon>
        <taxon>Glossata</taxon>
        <taxon>Ditrysia</taxon>
        <taxon>Noctuoidea</taxon>
        <taxon>Noctuidae</taxon>
        <taxon>Noctuinae</taxon>
        <taxon>Hadenini</taxon>
        <taxon>Mythimna</taxon>
    </lineage>
</organism>
<evidence type="ECO:0000313" key="1">
    <source>
        <dbReference type="EMBL" id="KAJ8706458.1"/>
    </source>
</evidence>
<protein>
    <recommendedName>
        <fullName evidence="3">Reverse transcriptase domain-containing protein</fullName>
    </recommendedName>
</protein>
<accession>A0AAD7Y857</accession>
<gene>
    <name evidence="1" type="ORF">PYW07_012536</name>
</gene>
<sequence>MYTQYTGALSTDIGPKTETPAGLYRPISVPLRRMHSVLARRLKACCPPDGRQRGIICADRRHTREFGCAGCGAGLRDCRKKSHECHVAVLDFTKAFDTVSHVVLIDLLR</sequence>
<keyword evidence="2" id="KW-1185">Reference proteome</keyword>
<proteinExistence type="predicted"/>
<dbReference type="EMBL" id="JARGEI010000028">
    <property type="protein sequence ID" value="KAJ8706458.1"/>
    <property type="molecule type" value="Genomic_DNA"/>
</dbReference>
<name>A0AAD7Y857_MYTSE</name>
<reference evidence="1" key="1">
    <citation type="submission" date="2023-03" db="EMBL/GenBank/DDBJ databases">
        <title>Chromosome-level genomes of two armyworms, Mythimna separata and Mythimna loreyi, provide insights into the biosynthesis and reception of sex pheromones.</title>
        <authorList>
            <person name="Zhao H."/>
        </authorList>
    </citation>
    <scope>NUCLEOTIDE SEQUENCE</scope>
    <source>
        <strain evidence="1">BeijingLab</strain>
        <tissue evidence="1">Pupa</tissue>
    </source>
</reference>
<dbReference type="AlphaFoldDB" id="A0AAD7Y857"/>
<comment type="caution">
    <text evidence="1">The sequence shown here is derived from an EMBL/GenBank/DDBJ whole genome shotgun (WGS) entry which is preliminary data.</text>
</comment>
<evidence type="ECO:0008006" key="3">
    <source>
        <dbReference type="Google" id="ProtNLM"/>
    </source>
</evidence>
<evidence type="ECO:0000313" key="2">
    <source>
        <dbReference type="Proteomes" id="UP001231518"/>
    </source>
</evidence>